<keyword evidence="2" id="KW-0813">Transport</keyword>
<keyword evidence="5 7" id="KW-1133">Transmembrane helix</keyword>
<feature type="transmembrane region" description="Helical" evidence="7">
    <location>
        <begin position="248"/>
        <end position="266"/>
    </location>
</feature>
<keyword evidence="4 7" id="KW-0812">Transmembrane</keyword>
<dbReference type="PRINTS" id="PR01036">
    <property type="entry name" value="TCRTETB"/>
</dbReference>
<comment type="subcellular location">
    <subcellularLocation>
        <location evidence="1">Cell membrane</location>
        <topology evidence="1">Multi-pass membrane protein</topology>
    </subcellularLocation>
</comment>
<dbReference type="GO" id="GO:0005886">
    <property type="term" value="C:plasma membrane"/>
    <property type="evidence" value="ECO:0007669"/>
    <property type="project" value="UniProtKB-SubCell"/>
</dbReference>
<keyword evidence="6 7" id="KW-0472">Membrane</keyword>
<dbReference type="AlphaFoldDB" id="A0A1M6YEF1"/>
<dbReference type="Gene3D" id="1.20.1250.20">
    <property type="entry name" value="MFS general substrate transporter like domains"/>
    <property type="match status" value="1"/>
</dbReference>
<feature type="transmembrane region" description="Helical" evidence="7">
    <location>
        <begin position="351"/>
        <end position="370"/>
    </location>
</feature>
<dbReference type="EMBL" id="LT670844">
    <property type="protein sequence ID" value="SHL16681.1"/>
    <property type="molecule type" value="Genomic_DNA"/>
</dbReference>
<feature type="transmembrane region" description="Helical" evidence="7">
    <location>
        <begin position="184"/>
        <end position="207"/>
    </location>
</feature>
<evidence type="ECO:0000256" key="5">
    <source>
        <dbReference type="ARBA" id="ARBA00022989"/>
    </source>
</evidence>
<evidence type="ECO:0000313" key="9">
    <source>
        <dbReference type="EMBL" id="SHL16681.1"/>
    </source>
</evidence>
<evidence type="ECO:0000256" key="1">
    <source>
        <dbReference type="ARBA" id="ARBA00004651"/>
    </source>
</evidence>
<gene>
    <name evidence="9" type="ORF">SAMN05444159_5186</name>
</gene>
<dbReference type="InterPro" id="IPR011701">
    <property type="entry name" value="MFS"/>
</dbReference>
<dbReference type="InterPro" id="IPR036259">
    <property type="entry name" value="MFS_trans_sf"/>
</dbReference>
<feature type="transmembrane region" description="Helical" evidence="7">
    <location>
        <begin position="319"/>
        <end position="344"/>
    </location>
</feature>
<dbReference type="Proteomes" id="UP000189935">
    <property type="component" value="Chromosome I"/>
</dbReference>
<dbReference type="OrthoDB" id="2414439at2"/>
<evidence type="ECO:0000256" key="6">
    <source>
        <dbReference type="ARBA" id="ARBA00023136"/>
    </source>
</evidence>
<feature type="transmembrane region" description="Helical" evidence="7">
    <location>
        <begin position="482"/>
        <end position="501"/>
    </location>
</feature>
<feature type="transmembrane region" description="Helical" evidence="7">
    <location>
        <begin position="376"/>
        <end position="399"/>
    </location>
</feature>
<evidence type="ECO:0000259" key="8">
    <source>
        <dbReference type="PROSITE" id="PS50850"/>
    </source>
</evidence>
<dbReference type="RefSeq" id="WP_079542566.1">
    <property type="nucleotide sequence ID" value="NZ_LT670844.1"/>
</dbReference>
<feature type="transmembrane region" description="Helical" evidence="7">
    <location>
        <begin position="31"/>
        <end position="54"/>
    </location>
</feature>
<name>A0A1M6YEF1_9BRAD</name>
<evidence type="ECO:0000256" key="4">
    <source>
        <dbReference type="ARBA" id="ARBA00022692"/>
    </source>
</evidence>
<dbReference type="SUPFAM" id="SSF103473">
    <property type="entry name" value="MFS general substrate transporter"/>
    <property type="match status" value="1"/>
</dbReference>
<reference evidence="9 10" key="1">
    <citation type="submission" date="2016-11" db="EMBL/GenBank/DDBJ databases">
        <authorList>
            <person name="Jaros S."/>
            <person name="Januszkiewicz K."/>
            <person name="Wedrychowicz H."/>
        </authorList>
    </citation>
    <scope>NUCLEOTIDE SEQUENCE [LARGE SCALE GENOMIC DNA]</scope>
    <source>
        <strain evidence="9 10">GAS499</strain>
    </source>
</reference>
<feature type="transmembrane region" description="Helical" evidence="7">
    <location>
        <begin position="74"/>
        <end position="93"/>
    </location>
</feature>
<dbReference type="PROSITE" id="PS50850">
    <property type="entry name" value="MFS"/>
    <property type="match status" value="1"/>
</dbReference>
<feature type="transmembrane region" description="Helical" evidence="7">
    <location>
        <begin position="420"/>
        <end position="441"/>
    </location>
</feature>
<evidence type="ECO:0000256" key="3">
    <source>
        <dbReference type="ARBA" id="ARBA00022475"/>
    </source>
</evidence>
<feature type="transmembrane region" description="Helical" evidence="7">
    <location>
        <begin position="157"/>
        <end position="178"/>
    </location>
</feature>
<feature type="transmembrane region" description="Helical" evidence="7">
    <location>
        <begin position="123"/>
        <end position="145"/>
    </location>
</feature>
<protein>
    <submittedName>
        <fullName evidence="9">Drug resistance transporter, EmrB/QacA subfamily</fullName>
    </submittedName>
</protein>
<feature type="transmembrane region" description="Helical" evidence="7">
    <location>
        <begin position="98"/>
        <end position="117"/>
    </location>
</feature>
<sequence length="507" mass="51603">MVGFMRPPCEAGVIRATPAVPAALSQKRKHLTLAATILGSSMAFIDGSVVNIALPDIQRALHADAASTQWIVNAYLLLLGALVLVGGSAADLYGRRRIFLLGVAVFTTASVACGLSPDITVLVLSRAVQGFGAALLTPASLAMLGATFDQHERSHAIGIWAGVGALTSAAGPVLGGWLVDHISWRAIFLLNVPLAIAAAGLAAGFACESRDDKANPLDWRGAIAIAIGLAAITWGLGAIPGSGFHDKAVLGALGAGTAFLALFVAIEARLGERAMMPLSLFRSRNFSGANALTLLLYFALGGALYYLPFGLIRLGGYSATQAGAALLPFALIMGFGASFAGTLADRFGPRLSLTVGPIIAACGLTLLAFADFSAPYWISVLPAIAVLAVGMTITVPPLTSTVMAAVGEARAGIASGVNNAVARVAGLLAVATLGAVLFASFSHHLAGIVATQANDALNAVMAGQAGVNEGAIAAFDRALRTVMLVTALCAALGGVAGWFWIRPEAAR</sequence>
<dbReference type="PANTHER" id="PTHR42718">
    <property type="entry name" value="MAJOR FACILITATOR SUPERFAMILY MULTIDRUG TRANSPORTER MFSC"/>
    <property type="match status" value="1"/>
</dbReference>
<dbReference type="Gene3D" id="1.20.1720.10">
    <property type="entry name" value="Multidrug resistance protein D"/>
    <property type="match status" value="1"/>
</dbReference>
<dbReference type="PANTHER" id="PTHR42718:SF42">
    <property type="entry name" value="EXPORT PROTEIN"/>
    <property type="match status" value="1"/>
</dbReference>
<dbReference type="CDD" id="cd17321">
    <property type="entry name" value="MFS_MMR_MDR_like"/>
    <property type="match status" value="1"/>
</dbReference>
<dbReference type="InterPro" id="IPR020846">
    <property type="entry name" value="MFS_dom"/>
</dbReference>
<dbReference type="NCBIfam" id="TIGR00711">
    <property type="entry name" value="efflux_EmrB"/>
    <property type="match status" value="1"/>
</dbReference>
<keyword evidence="3" id="KW-1003">Cell membrane</keyword>
<proteinExistence type="predicted"/>
<dbReference type="Pfam" id="PF07690">
    <property type="entry name" value="MFS_1"/>
    <property type="match status" value="1"/>
</dbReference>
<dbReference type="InterPro" id="IPR004638">
    <property type="entry name" value="EmrB-like"/>
</dbReference>
<accession>A0A1M6YEF1</accession>
<feature type="transmembrane region" description="Helical" evidence="7">
    <location>
        <begin position="287"/>
        <end position="307"/>
    </location>
</feature>
<evidence type="ECO:0000313" key="10">
    <source>
        <dbReference type="Proteomes" id="UP000189935"/>
    </source>
</evidence>
<evidence type="ECO:0000256" key="7">
    <source>
        <dbReference type="SAM" id="Phobius"/>
    </source>
</evidence>
<feature type="domain" description="Major facilitator superfamily (MFS) profile" evidence="8">
    <location>
        <begin position="32"/>
        <end position="505"/>
    </location>
</feature>
<evidence type="ECO:0000256" key="2">
    <source>
        <dbReference type="ARBA" id="ARBA00022448"/>
    </source>
</evidence>
<organism evidence="9 10">
    <name type="scientific">Bradyrhizobium lablabi</name>
    <dbReference type="NCBI Taxonomy" id="722472"/>
    <lineage>
        <taxon>Bacteria</taxon>
        <taxon>Pseudomonadati</taxon>
        <taxon>Pseudomonadota</taxon>
        <taxon>Alphaproteobacteria</taxon>
        <taxon>Hyphomicrobiales</taxon>
        <taxon>Nitrobacteraceae</taxon>
        <taxon>Bradyrhizobium</taxon>
    </lineage>
</organism>
<feature type="transmembrane region" description="Helical" evidence="7">
    <location>
        <begin position="219"/>
        <end position="236"/>
    </location>
</feature>
<dbReference type="GO" id="GO:0022857">
    <property type="term" value="F:transmembrane transporter activity"/>
    <property type="evidence" value="ECO:0007669"/>
    <property type="project" value="InterPro"/>
</dbReference>